<evidence type="ECO:0000313" key="2">
    <source>
        <dbReference type="EMBL" id="REK77673.1"/>
    </source>
</evidence>
<dbReference type="Proteomes" id="UP000261905">
    <property type="component" value="Unassembled WGS sequence"/>
</dbReference>
<feature type="domain" description="NAD(P)-binding" evidence="1">
    <location>
        <begin position="7"/>
        <end position="189"/>
    </location>
</feature>
<name>A0A371PNH0_9BACL</name>
<dbReference type="InterPro" id="IPR036291">
    <property type="entry name" value="NAD(P)-bd_dom_sf"/>
</dbReference>
<dbReference type="PANTHER" id="PTHR47129">
    <property type="entry name" value="QUINONE OXIDOREDUCTASE 2"/>
    <property type="match status" value="1"/>
</dbReference>
<dbReference type="OrthoDB" id="152510at2"/>
<dbReference type="InterPro" id="IPR016040">
    <property type="entry name" value="NAD(P)-bd_dom"/>
</dbReference>
<comment type="caution">
    <text evidence="2">The sequence shown here is derived from an EMBL/GenBank/DDBJ whole genome shotgun (WGS) entry which is preliminary data.</text>
</comment>
<dbReference type="AlphaFoldDB" id="A0A371PNH0"/>
<keyword evidence="3" id="KW-1185">Reference proteome</keyword>
<evidence type="ECO:0000313" key="3">
    <source>
        <dbReference type="Proteomes" id="UP000261905"/>
    </source>
</evidence>
<organism evidence="2 3">
    <name type="scientific">Paenibacillus paeoniae</name>
    <dbReference type="NCBI Taxonomy" id="2292705"/>
    <lineage>
        <taxon>Bacteria</taxon>
        <taxon>Bacillati</taxon>
        <taxon>Bacillota</taxon>
        <taxon>Bacilli</taxon>
        <taxon>Bacillales</taxon>
        <taxon>Paenibacillaceae</taxon>
        <taxon>Paenibacillus</taxon>
    </lineage>
</organism>
<protein>
    <submittedName>
        <fullName evidence="2">SDR family NAD(P)-dependent oxidoreductase</fullName>
    </submittedName>
</protein>
<gene>
    <name evidence="2" type="ORF">DX130_11970</name>
</gene>
<dbReference type="Pfam" id="PF13460">
    <property type="entry name" value="NAD_binding_10"/>
    <property type="match status" value="1"/>
</dbReference>
<evidence type="ECO:0000259" key="1">
    <source>
        <dbReference type="Pfam" id="PF13460"/>
    </source>
</evidence>
<dbReference type="RefSeq" id="WP_116045447.1">
    <property type="nucleotide sequence ID" value="NZ_QUBQ01000001.1"/>
</dbReference>
<dbReference type="EMBL" id="QUBQ01000001">
    <property type="protein sequence ID" value="REK77673.1"/>
    <property type="molecule type" value="Genomic_DNA"/>
</dbReference>
<reference evidence="2 3" key="1">
    <citation type="submission" date="2018-08" db="EMBL/GenBank/DDBJ databases">
        <title>Paenibacillus sp. M4BSY-1, whole genome shotgun sequence.</title>
        <authorList>
            <person name="Tuo L."/>
        </authorList>
    </citation>
    <scope>NUCLEOTIDE SEQUENCE [LARGE SCALE GENOMIC DNA]</scope>
    <source>
        <strain evidence="2 3">M4BSY-1</strain>
    </source>
</reference>
<accession>A0A371PNH0</accession>
<dbReference type="SUPFAM" id="SSF51735">
    <property type="entry name" value="NAD(P)-binding Rossmann-fold domains"/>
    <property type="match status" value="1"/>
</dbReference>
<proteinExistence type="predicted"/>
<sequence>MSIVITGASGKLGRLVIQTLLERVPGAELVASIRNMEHKQDFEKLGVAVRHCDYDLPDTLEQAFLGASRLLLISSSHHHDDVRLLQHTNVIEAAKRASVGHLLYTSFAFPEAGTISLTRLHEATERAVQASSIPYTIFRHALYTDFVGVLDLQSAMVKGELRVPPGEWRFNSVTRLDLATAIAATLTSPDHEQQTYELTAPKAWAFEELAEILSELADKPVCLLNDAQLQHWMFGFLRSINTSSTTGDLEQLMGRPATELREAIRLLTLQ</sequence>
<dbReference type="Gene3D" id="3.90.25.10">
    <property type="entry name" value="UDP-galactose 4-epimerase, domain 1"/>
    <property type="match status" value="1"/>
</dbReference>
<dbReference type="Gene3D" id="3.40.50.720">
    <property type="entry name" value="NAD(P)-binding Rossmann-like Domain"/>
    <property type="match status" value="1"/>
</dbReference>
<dbReference type="InterPro" id="IPR052718">
    <property type="entry name" value="NmrA-type_oxidoreductase"/>
</dbReference>
<dbReference type="PANTHER" id="PTHR47129:SF1">
    <property type="entry name" value="NMRA-LIKE DOMAIN-CONTAINING PROTEIN"/>
    <property type="match status" value="1"/>
</dbReference>